<feature type="transmembrane region" description="Helical" evidence="1">
    <location>
        <begin position="431"/>
        <end position="452"/>
    </location>
</feature>
<keyword evidence="1" id="KW-0472">Membrane</keyword>
<comment type="caution">
    <text evidence="2">The sequence shown here is derived from an EMBL/GenBank/DDBJ whole genome shotgun (WGS) entry which is preliminary data.</text>
</comment>
<gene>
    <name evidence="2" type="ORF">M9Y10_026290</name>
</gene>
<keyword evidence="1" id="KW-1133">Transmembrane helix</keyword>
<organism evidence="2 3">
    <name type="scientific">Tritrichomonas musculus</name>
    <dbReference type="NCBI Taxonomy" id="1915356"/>
    <lineage>
        <taxon>Eukaryota</taxon>
        <taxon>Metamonada</taxon>
        <taxon>Parabasalia</taxon>
        <taxon>Tritrichomonadida</taxon>
        <taxon>Tritrichomonadidae</taxon>
        <taxon>Tritrichomonas</taxon>
    </lineage>
</organism>
<proteinExistence type="predicted"/>
<protein>
    <submittedName>
        <fullName evidence="2">Uncharacterized protein</fullName>
    </submittedName>
</protein>
<dbReference type="Proteomes" id="UP001470230">
    <property type="component" value="Unassembled WGS sequence"/>
</dbReference>
<evidence type="ECO:0000256" key="1">
    <source>
        <dbReference type="SAM" id="Phobius"/>
    </source>
</evidence>
<sequence>MLLNITANYLCLSSAIHSPLLTSTKSSASYSLSNCNFKHSFNSLYRSSSSLVKERIQIKKSKISFFLATPFNLSPDYESQIIDTRIVVTPSDLIASLTIVDCTFNNIISDDRGAAIRIANHVPLILNGSQFFDVVSRYEAAILFVLIAENTWSLEPININRCTFENCYSTGENFKILDDYSEKYPSVLIHEYLGFRYTSIESYISEISATNCQENKHPMKRFGAYIHHHANTFQLSSFNCTNVNKIDSSLIFFSQAHKQASNVNFVKGIGQAGYALIEIKDIQSTDQLTFQYFDLYNSTLFTEELVISGNKTEYIKANYGIIDFGGDYSGSVVFIYCHFYSIVTDSKSLQPILSFSSNGRLPIFANCFTDSESIANEQGFTYGTPFQPTIDDLTVEPTPIITESPTMTPVQSSVIYIPSEVVIEKNNNKNIIVVSVSILATIIVTISGLIIARKRLDHHITYIDETDDSTYGNKELAETINPDVSTHDVEEPYVE</sequence>
<evidence type="ECO:0000313" key="2">
    <source>
        <dbReference type="EMBL" id="KAK8842068.1"/>
    </source>
</evidence>
<keyword evidence="1" id="KW-0812">Transmembrane</keyword>
<keyword evidence="3" id="KW-1185">Reference proteome</keyword>
<evidence type="ECO:0000313" key="3">
    <source>
        <dbReference type="Proteomes" id="UP001470230"/>
    </source>
</evidence>
<name>A0ABR2H760_9EUKA</name>
<dbReference type="EMBL" id="JAPFFF010000039">
    <property type="protein sequence ID" value="KAK8842068.1"/>
    <property type="molecule type" value="Genomic_DNA"/>
</dbReference>
<accession>A0ABR2H760</accession>
<reference evidence="2 3" key="1">
    <citation type="submission" date="2024-04" db="EMBL/GenBank/DDBJ databases">
        <title>Tritrichomonas musculus Genome.</title>
        <authorList>
            <person name="Alves-Ferreira E."/>
            <person name="Grigg M."/>
            <person name="Lorenzi H."/>
            <person name="Galac M."/>
        </authorList>
    </citation>
    <scope>NUCLEOTIDE SEQUENCE [LARGE SCALE GENOMIC DNA]</scope>
    <source>
        <strain evidence="2 3">EAF2021</strain>
    </source>
</reference>